<evidence type="ECO:0000313" key="2">
    <source>
        <dbReference type="EMBL" id="KGO59464.1"/>
    </source>
</evidence>
<dbReference type="PROSITE" id="PS50088">
    <property type="entry name" value="ANK_REPEAT"/>
    <property type="match status" value="1"/>
</dbReference>
<name>A0A0A2JVK6_PENEN</name>
<dbReference type="Gene3D" id="1.25.40.20">
    <property type="entry name" value="Ankyrin repeat-containing domain"/>
    <property type="match status" value="1"/>
</dbReference>
<dbReference type="SMART" id="SM00248">
    <property type="entry name" value="ANK"/>
    <property type="match status" value="1"/>
</dbReference>
<accession>A0A0A2JVK6</accession>
<evidence type="ECO:0000256" key="1">
    <source>
        <dbReference type="PROSITE-ProRule" id="PRU00023"/>
    </source>
</evidence>
<dbReference type="EMBL" id="JQFZ01000094">
    <property type="protein sequence ID" value="KGO59464.1"/>
    <property type="molecule type" value="Genomic_DNA"/>
</dbReference>
<feature type="repeat" description="ANK" evidence="1">
    <location>
        <begin position="33"/>
        <end position="66"/>
    </location>
</feature>
<protein>
    <submittedName>
        <fullName evidence="2">Uncharacterized protein</fullName>
    </submittedName>
</protein>
<comment type="caution">
    <text evidence="2">The sequence shown here is derived from an EMBL/GenBank/DDBJ whole genome shotgun (WGS) entry which is preliminary data.</text>
</comment>
<gene>
    <name evidence="2" type="ORF">PEX2_074440</name>
</gene>
<dbReference type="Proteomes" id="UP000030143">
    <property type="component" value="Unassembled WGS sequence"/>
</dbReference>
<keyword evidence="1" id="KW-0040">ANK repeat</keyword>
<dbReference type="SUPFAM" id="SSF48403">
    <property type="entry name" value="Ankyrin repeat"/>
    <property type="match status" value="1"/>
</dbReference>
<dbReference type="GeneID" id="27680134"/>
<organism evidence="2 3">
    <name type="scientific">Penicillium expansum</name>
    <name type="common">Blue mold rot fungus</name>
    <dbReference type="NCBI Taxonomy" id="27334"/>
    <lineage>
        <taxon>Eukaryota</taxon>
        <taxon>Fungi</taxon>
        <taxon>Dikarya</taxon>
        <taxon>Ascomycota</taxon>
        <taxon>Pezizomycotina</taxon>
        <taxon>Eurotiomycetes</taxon>
        <taxon>Eurotiomycetidae</taxon>
        <taxon>Eurotiales</taxon>
        <taxon>Aspergillaceae</taxon>
        <taxon>Penicillium</taxon>
    </lineage>
</organism>
<evidence type="ECO:0000313" key="3">
    <source>
        <dbReference type="Proteomes" id="UP000030143"/>
    </source>
</evidence>
<dbReference type="VEuPathDB" id="FungiDB:PEXP_083250"/>
<dbReference type="PhylomeDB" id="A0A0A2JVK6"/>
<keyword evidence="3" id="KW-1185">Reference proteome</keyword>
<dbReference type="InterPro" id="IPR036770">
    <property type="entry name" value="Ankyrin_rpt-contain_sf"/>
</dbReference>
<sequence>MAQNPYLLACDNPTALLDLLRSNPSIASSQDESGYSLLHAAASYGHIDLLRALVKEFNVDVNLLDEDGETCLFVVEDSDIARCLVEELGVDANKKNAEDFTAVEKFETENEFPQVAAYLREVAGGAPAPTHAQAAQVLNTTGPIPGSDMRVNIGTMTEEEATAGGEPDPEFKRRIEELAARDDYYSEEVQNEVRELVKDAMAGSNIEAMERDIRRRTE</sequence>
<dbReference type="STRING" id="27334.A0A0A2JVK6"/>
<dbReference type="RefSeq" id="XP_016600634.1">
    <property type="nucleotide sequence ID" value="XM_016744714.1"/>
</dbReference>
<dbReference type="AlphaFoldDB" id="A0A0A2JVK6"/>
<dbReference type="OrthoDB" id="19174at2759"/>
<reference evidence="2 3" key="1">
    <citation type="journal article" date="2015" name="Mol. Plant Microbe Interact.">
        <title>Genome, transcriptome, and functional analyses of Penicillium expansum provide new insights into secondary metabolism and pathogenicity.</title>
        <authorList>
            <person name="Ballester A.R."/>
            <person name="Marcet-Houben M."/>
            <person name="Levin E."/>
            <person name="Sela N."/>
            <person name="Selma-Lazaro C."/>
            <person name="Carmona L."/>
            <person name="Wisniewski M."/>
            <person name="Droby S."/>
            <person name="Gonzalez-Candelas L."/>
            <person name="Gabaldon T."/>
        </authorList>
    </citation>
    <scope>NUCLEOTIDE SEQUENCE [LARGE SCALE GENOMIC DNA]</scope>
    <source>
        <strain evidence="2 3">MD-8</strain>
    </source>
</reference>
<dbReference type="PROSITE" id="PS50297">
    <property type="entry name" value="ANK_REP_REGION"/>
    <property type="match status" value="1"/>
</dbReference>
<dbReference type="Pfam" id="PF12796">
    <property type="entry name" value="Ank_2"/>
    <property type="match status" value="1"/>
</dbReference>
<dbReference type="InterPro" id="IPR002110">
    <property type="entry name" value="Ankyrin_rpt"/>
</dbReference>
<dbReference type="HOGENOM" id="CLU_078327_0_0_1"/>
<proteinExistence type="predicted"/>